<evidence type="ECO:0000256" key="2">
    <source>
        <dbReference type="ARBA" id="ARBA00010186"/>
    </source>
</evidence>
<dbReference type="Pfam" id="PF04097">
    <property type="entry name" value="Nic96"/>
    <property type="match status" value="1"/>
</dbReference>
<dbReference type="Pfam" id="PF13634">
    <property type="entry name" value="Nucleoporin_FG"/>
    <property type="match status" value="2"/>
</dbReference>
<feature type="compositionally biased region" description="Polar residues" evidence="5">
    <location>
        <begin position="16"/>
        <end position="30"/>
    </location>
</feature>
<evidence type="ECO:0000256" key="4">
    <source>
        <dbReference type="ARBA" id="ARBA00023242"/>
    </source>
</evidence>
<feature type="region of interest" description="Disordered" evidence="5">
    <location>
        <begin position="351"/>
        <end position="379"/>
    </location>
</feature>
<keyword evidence="7" id="KW-1185">Reference proteome</keyword>
<proteinExistence type="inferred from homology"/>
<protein>
    <recommendedName>
        <fullName evidence="8">Nuclear pore protein</fullName>
    </recommendedName>
</protein>
<dbReference type="GO" id="GO:0005643">
    <property type="term" value="C:nuclear pore"/>
    <property type="evidence" value="ECO:0007669"/>
    <property type="project" value="UniProtKB-SubCell"/>
</dbReference>
<comment type="similarity">
    <text evidence="2">Belongs to the nucleoporin interacting component (NIC) family.</text>
</comment>
<organism evidence="6 7">
    <name type="scientific">Cladosporium halotolerans</name>
    <dbReference type="NCBI Taxonomy" id="1052096"/>
    <lineage>
        <taxon>Eukaryota</taxon>
        <taxon>Fungi</taxon>
        <taxon>Dikarya</taxon>
        <taxon>Ascomycota</taxon>
        <taxon>Pezizomycotina</taxon>
        <taxon>Dothideomycetes</taxon>
        <taxon>Dothideomycetidae</taxon>
        <taxon>Cladosporiales</taxon>
        <taxon>Cladosporiaceae</taxon>
        <taxon>Cladosporium</taxon>
    </lineage>
</organism>
<dbReference type="GO" id="GO:0016973">
    <property type="term" value="P:poly(A)+ mRNA export from nucleus"/>
    <property type="evidence" value="ECO:0007669"/>
    <property type="project" value="TreeGrafter"/>
</dbReference>
<dbReference type="InterPro" id="IPR025574">
    <property type="entry name" value="Nucleoporin_FG_rpt"/>
</dbReference>
<keyword evidence="3" id="KW-0653">Protein transport</keyword>
<name>A0AB34L0K8_9PEZI</name>
<comment type="caution">
    <text evidence="6">The sequence shown here is derived from an EMBL/GenBank/DDBJ whole genome shotgun (WGS) entry which is preliminary data.</text>
</comment>
<dbReference type="GO" id="GO:0017056">
    <property type="term" value="F:structural constituent of nuclear pore"/>
    <property type="evidence" value="ECO:0007669"/>
    <property type="project" value="InterPro"/>
</dbReference>
<reference evidence="6 7" key="1">
    <citation type="journal article" date="2020" name="Microbiol. Resour. Announc.">
        <title>Draft Genome Sequence of a Cladosporium Species Isolated from the Mesophotic Ascidian Didemnum maculosum.</title>
        <authorList>
            <person name="Gioti A."/>
            <person name="Siaperas R."/>
            <person name="Nikolaivits E."/>
            <person name="Le Goff G."/>
            <person name="Ouazzani J."/>
            <person name="Kotoulas G."/>
            <person name="Topakas E."/>
        </authorList>
    </citation>
    <scope>NUCLEOTIDE SEQUENCE [LARGE SCALE GENOMIC DNA]</scope>
    <source>
        <strain evidence="6 7">TM138-S3</strain>
    </source>
</reference>
<dbReference type="PANTHER" id="PTHR11225">
    <property type="entry name" value="NUCLEAR PORE COMPLEX PROTEIN NUP93 NUCLEOPORIN NUP93 DEAD EYE PROTEIN"/>
    <property type="match status" value="1"/>
</dbReference>
<keyword evidence="3" id="KW-0813">Transport</keyword>
<feature type="region of interest" description="Disordered" evidence="5">
    <location>
        <begin position="92"/>
        <end position="174"/>
    </location>
</feature>
<keyword evidence="4" id="KW-0539">Nucleus</keyword>
<comment type="subcellular location">
    <subcellularLocation>
        <location evidence="1">Nucleus</location>
        <location evidence="1">Nuclear pore complex</location>
    </subcellularLocation>
</comment>
<accession>A0AB34L0K8</accession>
<dbReference type="RefSeq" id="XP_069232210.1">
    <property type="nucleotide sequence ID" value="XM_069370560.1"/>
</dbReference>
<dbReference type="GO" id="GO:0006606">
    <property type="term" value="P:protein import into nucleus"/>
    <property type="evidence" value="ECO:0007669"/>
    <property type="project" value="TreeGrafter"/>
</dbReference>
<dbReference type="Proteomes" id="UP000803884">
    <property type="component" value="Unassembled WGS sequence"/>
</dbReference>
<evidence type="ECO:0008006" key="8">
    <source>
        <dbReference type="Google" id="ProtNLM"/>
    </source>
</evidence>
<evidence type="ECO:0000256" key="3">
    <source>
        <dbReference type="ARBA" id="ARBA00023132"/>
    </source>
</evidence>
<dbReference type="GeneID" id="96003398"/>
<evidence type="ECO:0000256" key="5">
    <source>
        <dbReference type="SAM" id="MobiDB-lite"/>
    </source>
</evidence>
<feature type="region of interest" description="Disordered" evidence="5">
    <location>
        <begin position="1"/>
        <end position="56"/>
    </location>
</feature>
<keyword evidence="3" id="KW-0906">Nuclear pore complex</keyword>
<sequence length="1137" mass="123516">MFGSTGGSSLFGGAPANNTQNQNAGSSLFGQNKPAAAPAGGSLFGAPAASSAGQSNSLFGAPLGGASQPAASGTGGGLFGGAAAKPATPSLFGGGQAATTQPAAPTGGSSLFGNTATAKPATGGLFGASTTQPATQNQTQGQDAGKSLFGSLSTANNNNNANQPQNQNQQAVAEAAPANPAYFDQLLERGRKRQTEERITPFGELPALELGLADISRKVRNLGQGGPSVGLSRGGDARAHYLLSASGVNTGQALRDLERLAEESIPQGSAPEKAASAVTGVKYDLARRHHDDFQAMVDSRVQKAQDDFNRMIDDKLAGVDWTAQHQRIYEHFGLKKPQGLDTSVRDSFGPAETGAFGRTSRKSRLGASTAGKSFGMPGLSRSVIGTPGLKNARQSQFADVQEKLPADGMRVVPEDRVLRVKQTKYAERVKDLNIARLQERAYPIFNKFAEVESEPSGEDNTMFINAYKALAEITGEDPSKDSLADPGAVRPRQYAGDYLDEAPNAKGPSAIRQRIISGSRTFLEKSYFNQVETTVLRNPREANVGGVPTSLAKVKGYARVRAARRELGPDLEILQKVNDDYCWVLIFYLLRCGLVDDAVAYIEDNVSAFRIIDRRFIGYIRAYSSSPDRRLPPPLQNEINNDYAQRVRMAPEDTIDPYRMMVYKIVGRCDLNRRNFEGVSSDMMDWLWLQFALAREYNRVDEYAHEAYGLDELRSSIKDIGDRYFGPNSDLPNAPTTFFFMQTLAGLFEKAVADLYPNNYMSAVHFAIALDYYGLLRVSDINTSDDLLSYTTRQQPQIAFGSMTGLYTRDFRTADPAAAVDYLSLICLNADLDGALGKAQRELCHQALTELVLETREFAALLGDIRADGQRIKGTIEQRLKLIGIENEIDFLRHITLVAARTAEDQSRTTDAALLYHLAEDYDKVVQIVNEAVSLALTVELGEEPQRLMPLKPRQHEGDQVPRELQGSLSLTAVDDPVELSRNFRNLYNSGAMYYAKINETTVANREILLHLADARRALDAGQWPVAVDCIEQAKVLPTETSGNMTAIRAKAQAFNGMQPVVARTIGHIMIWAVIALANEHARLKGAEFDTPAQQNVIVQCKSAAKDIMVFAGLIRYKLPGRVWETLAQAGQELGSL</sequence>
<dbReference type="PANTHER" id="PTHR11225:SF4">
    <property type="entry name" value="NUCLEAR PORE COMPLEX PROTEIN NUP93"/>
    <property type="match status" value="1"/>
</dbReference>
<feature type="compositionally biased region" description="Gly residues" evidence="5">
    <location>
        <begin position="1"/>
        <end position="10"/>
    </location>
</feature>
<feature type="compositionally biased region" description="Polar residues" evidence="5">
    <location>
        <begin position="128"/>
        <end position="142"/>
    </location>
</feature>
<keyword evidence="3" id="KW-0811">Translocation</keyword>
<dbReference type="InterPro" id="IPR007231">
    <property type="entry name" value="Nucleoporin_int_Nup93/Nic96"/>
</dbReference>
<evidence type="ECO:0000256" key="1">
    <source>
        <dbReference type="ARBA" id="ARBA00004567"/>
    </source>
</evidence>
<evidence type="ECO:0000313" key="7">
    <source>
        <dbReference type="Proteomes" id="UP000803884"/>
    </source>
</evidence>
<feature type="compositionally biased region" description="Low complexity" evidence="5">
    <location>
        <begin position="155"/>
        <end position="174"/>
    </location>
</feature>
<evidence type="ECO:0000313" key="6">
    <source>
        <dbReference type="EMBL" id="KAL1589105.1"/>
    </source>
</evidence>
<keyword evidence="3" id="KW-0509">mRNA transport</keyword>
<gene>
    <name evidence="6" type="ORF">WHR41_01954</name>
</gene>
<dbReference type="AlphaFoldDB" id="A0AB34L0K8"/>
<feature type="compositionally biased region" description="Low complexity" evidence="5">
    <location>
        <begin position="97"/>
        <end position="108"/>
    </location>
</feature>
<dbReference type="EMBL" id="JAAQHG020000005">
    <property type="protein sequence ID" value="KAL1589105.1"/>
    <property type="molecule type" value="Genomic_DNA"/>
</dbReference>